<reference evidence="7 8" key="1">
    <citation type="submission" date="2020-08" db="EMBL/GenBank/DDBJ databases">
        <title>Genome sequence of Rhizobiales bacterium strain IZ6.</title>
        <authorList>
            <person name="Nakai R."/>
            <person name="Naganuma T."/>
        </authorList>
    </citation>
    <scope>NUCLEOTIDE SEQUENCE [LARGE SCALE GENOMIC DNA]</scope>
    <source>
        <strain evidence="7 8">IZ6</strain>
    </source>
</reference>
<evidence type="ECO:0000256" key="2">
    <source>
        <dbReference type="ARBA" id="ARBA00029447"/>
    </source>
</evidence>
<feature type="transmembrane region" description="Helical" evidence="4">
    <location>
        <begin position="21"/>
        <end position="46"/>
    </location>
</feature>
<dbReference type="Gene3D" id="6.10.340.10">
    <property type="match status" value="1"/>
</dbReference>
<sequence length="670" mass="69864">MLSRLRNALLSVRVPAALTSVRVRIALLSIAPLTALLITAATYFVGQRNVTEAVERADRYSEIASEVERFRGQLATMASSVAEFRLKASDSGKRSFEQAAKEATRAIEAIRENTDDENLLANVATLADGLTQTSDAFARIVKAQGVLGTSKTPGVDARLASTGDELDVKLDQELNTLGEESYAISKTAQEALKDQKSFMITGSAALADAFTAKTALLIEQIKGSLLDEAKKDELVTAIEAYQILFKEWRAAKAEQASAALVTGDVLETVSLNTSSLLAFARDGRTATVEQRHAAEQQTNMIALGIIAVAVLLCSTMGFLIGRAVTRPIGQLTDAMRRLADGDTQIKVDSSGRDELAAMARAVLVFRDNAIERERLANEQAAAQTQREARARAVEELVRGFEARADSAIAGVRAAATQLEGTAAGLVDASSKVSEEARQAGTAASSASANVTAAAGGAEELALSIQEIDQQASKSTEVSSRAVTEANKTVQTMSSLAGAATRIGEVVNLIQAIAAQTNLLALNATIEAARAGEAGKGFAVVAQEVKSLASQTANATEEIARQIGAIQEASGEAGVAMERVSNIIEEMSQIAAAVAGAVEEQNAAVRSIAGNVARASGEAQSGAEAMESVEGAAESARAVADDVAELASGLSREAGQLEEAVRDFLKGVQAA</sequence>
<dbReference type="PANTHER" id="PTHR32089">
    <property type="entry name" value="METHYL-ACCEPTING CHEMOTAXIS PROTEIN MCPB"/>
    <property type="match status" value="1"/>
</dbReference>
<evidence type="ECO:0000259" key="5">
    <source>
        <dbReference type="PROSITE" id="PS50111"/>
    </source>
</evidence>
<dbReference type="KEGG" id="tso:IZ6_03070"/>
<dbReference type="InterPro" id="IPR004089">
    <property type="entry name" value="MCPsignal_dom"/>
</dbReference>
<keyword evidence="4" id="KW-1133">Transmembrane helix</keyword>
<evidence type="ECO:0000313" key="7">
    <source>
        <dbReference type="EMBL" id="BCJ89572.1"/>
    </source>
</evidence>
<keyword evidence="1 3" id="KW-0807">Transducer</keyword>
<proteinExistence type="inferred from homology"/>
<dbReference type="GO" id="GO:0016020">
    <property type="term" value="C:membrane"/>
    <property type="evidence" value="ECO:0007669"/>
    <property type="project" value="InterPro"/>
</dbReference>
<feature type="domain" description="Methyl-accepting transducer" evidence="5">
    <location>
        <begin position="414"/>
        <end position="650"/>
    </location>
</feature>
<keyword evidence="4" id="KW-0812">Transmembrane</keyword>
<keyword evidence="4" id="KW-0472">Membrane</keyword>
<dbReference type="SMART" id="SM00304">
    <property type="entry name" value="HAMP"/>
    <property type="match status" value="1"/>
</dbReference>
<dbReference type="EMBL" id="AP023361">
    <property type="protein sequence ID" value="BCJ89572.1"/>
    <property type="molecule type" value="Genomic_DNA"/>
</dbReference>
<keyword evidence="8" id="KW-1185">Reference proteome</keyword>
<name>A0A6S6QQL3_9HYPH</name>
<evidence type="ECO:0000256" key="4">
    <source>
        <dbReference type="SAM" id="Phobius"/>
    </source>
</evidence>
<dbReference type="GO" id="GO:0007165">
    <property type="term" value="P:signal transduction"/>
    <property type="evidence" value="ECO:0007669"/>
    <property type="project" value="UniProtKB-KW"/>
</dbReference>
<dbReference type="SMART" id="SM00283">
    <property type="entry name" value="MA"/>
    <property type="match status" value="1"/>
</dbReference>
<dbReference type="Pfam" id="PF00015">
    <property type="entry name" value="MCPsignal"/>
    <property type="match status" value="1"/>
</dbReference>
<evidence type="ECO:0000256" key="1">
    <source>
        <dbReference type="ARBA" id="ARBA00023224"/>
    </source>
</evidence>
<dbReference type="PANTHER" id="PTHR32089:SF112">
    <property type="entry name" value="LYSOZYME-LIKE PROTEIN-RELATED"/>
    <property type="match status" value="1"/>
</dbReference>
<organism evidence="7 8">
    <name type="scientific">Terrihabitans soli</name>
    <dbReference type="NCBI Taxonomy" id="708113"/>
    <lineage>
        <taxon>Bacteria</taxon>
        <taxon>Pseudomonadati</taxon>
        <taxon>Pseudomonadota</taxon>
        <taxon>Alphaproteobacteria</taxon>
        <taxon>Hyphomicrobiales</taxon>
        <taxon>Terrihabitans</taxon>
    </lineage>
</organism>
<dbReference type="Proteomes" id="UP000515317">
    <property type="component" value="Chromosome"/>
</dbReference>
<dbReference type="Pfam" id="PF00672">
    <property type="entry name" value="HAMP"/>
    <property type="match status" value="1"/>
</dbReference>
<evidence type="ECO:0000256" key="3">
    <source>
        <dbReference type="PROSITE-ProRule" id="PRU00284"/>
    </source>
</evidence>
<dbReference type="InterPro" id="IPR003660">
    <property type="entry name" value="HAMP_dom"/>
</dbReference>
<gene>
    <name evidence="7" type="ORF">IZ6_03070</name>
</gene>
<feature type="transmembrane region" description="Helical" evidence="4">
    <location>
        <begin position="300"/>
        <end position="320"/>
    </location>
</feature>
<accession>A0A6S6QQL3</accession>
<dbReference type="SUPFAM" id="SSF58104">
    <property type="entry name" value="Methyl-accepting chemotaxis protein (MCP) signaling domain"/>
    <property type="match status" value="1"/>
</dbReference>
<dbReference type="RefSeq" id="WP_222876275.1">
    <property type="nucleotide sequence ID" value="NZ_AP023361.1"/>
</dbReference>
<dbReference type="PROSITE" id="PS50885">
    <property type="entry name" value="HAMP"/>
    <property type="match status" value="1"/>
</dbReference>
<dbReference type="AlphaFoldDB" id="A0A6S6QQL3"/>
<dbReference type="Gene3D" id="1.10.287.950">
    <property type="entry name" value="Methyl-accepting chemotaxis protein"/>
    <property type="match status" value="1"/>
</dbReference>
<comment type="similarity">
    <text evidence="2">Belongs to the methyl-accepting chemotaxis (MCP) protein family.</text>
</comment>
<feature type="domain" description="HAMP" evidence="6">
    <location>
        <begin position="322"/>
        <end position="374"/>
    </location>
</feature>
<evidence type="ECO:0000313" key="8">
    <source>
        <dbReference type="Proteomes" id="UP000515317"/>
    </source>
</evidence>
<protein>
    <submittedName>
        <fullName evidence="7">Methyl-accepting chemotaxis protein</fullName>
    </submittedName>
</protein>
<dbReference type="PROSITE" id="PS50111">
    <property type="entry name" value="CHEMOTAXIS_TRANSDUC_2"/>
    <property type="match status" value="1"/>
</dbReference>
<evidence type="ECO:0000259" key="6">
    <source>
        <dbReference type="PROSITE" id="PS50885"/>
    </source>
</evidence>
<dbReference type="CDD" id="cd06225">
    <property type="entry name" value="HAMP"/>
    <property type="match status" value="1"/>
</dbReference>